<dbReference type="Proteomes" id="UP000286095">
    <property type="component" value="Unassembled WGS sequence"/>
</dbReference>
<evidence type="ECO:0000256" key="1">
    <source>
        <dbReference type="ARBA" id="ARBA00004429"/>
    </source>
</evidence>
<dbReference type="PROSITE" id="PS50928">
    <property type="entry name" value="ABC_TM1"/>
    <property type="match status" value="1"/>
</dbReference>
<dbReference type="STRING" id="1813019.A2J15_01605"/>
<comment type="subcellular location">
    <subcellularLocation>
        <location evidence="1">Cell inner membrane</location>
        <topology evidence="1">Multi-pass membrane protein</topology>
    </subcellularLocation>
</comment>
<accession>A0A424Z098</accession>
<evidence type="ECO:0000256" key="6">
    <source>
        <dbReference type="ARBA" id="ARBA00022989"/>
    </source>
</evidence>
<dbReference type="CDD" id="cd06261">
    <property type="entry name" value="TM_PBP2"/>
    <property type="match status" value="1"/>
</dbReference>
<keyword evidence="3" id="KW-1003">Cell membrane</keyword>
<dbReference type="InterPro" id="IPR035906">
    <property type="entry name" value="MetI-like_sf"/>
</dbReference>
<reference evidence="8 9" key="1">
    <citation type="submission" date="2018-08" db="EMBL/GenBank/DDBJ databases">
        <title>Survival mechanisms of Campylobacter hepaticus identified by genomic analysis and comparative transcriptomic analysis of in vivo and in vitro derived bacteria.</title>
        <authorList>
            <person name="Van T.T.H."/>
            <person name="Moore R.J."/>
        </authorList>
    </citation>
    <scope>NUCLEOTIDE SEQUENCE [LARGE SCALE GENOMIC DNA]</scope>
    <source>
        <strain evidence="8 9">54L</strain>
    </source>
</reference>
<gene>
    <name evidence="8" type="ORF">DZD40_05175</name>
</gene>
<comment type="caution">
    <text evidence="8">The sequence shown here is derived from an EMBL/GenBank/DDBJ whole genome shotgun (WGS) entry which is preliminary data.</text>
</comment>
<dbReference type="PANTHER" id="PTHR43357:SF4">
    <property type="entry name" value="INNER MEMBRANE ABC TRANSPORTER PERMEASE PROTEIN YDCV"/>
    <property type="match status" value="1"/>
</dbReference>
<keyword evidence="2" id="KW-0813">Transport</keyword>
<keyword evidence="7" id="KW-0472">Membrane</keyword>
<dbReference type="GO" id="GO:0005886">
    <property type="term" value="C:plasma membrane"/>
    <property type="evidence" value="ECO:0007669"/>
    <property type="project" value="UniProtKB-SubCell"/>
</dbReference>
<sequence>MNENLSLKVRIYHYTVLFLVFSFLILPLLATFIYSISSSWGVSVFPDGFTLKWYLQLFNDERFLVAFYHSLFVCVSSIVFSIFLIFPLVFVVNYYFLKLKFFVNILIIMPFAIPPIVTCIGLLQIYANSIGGTVWILIFTYFTIILPFIYRVLDNAISSIKLNELIASNAVLGGSLVGAIFKLILPNLRNGILIVVFLSFSLLIGEFLYANILVGSTYETLQVYLYSIKNQSGHYSSVLVIVYFILIFIATFIVCLIKE</sequence>
<keyword evidence="5" id="KW-0812">Transmembrane</keyword>
<evidence type="ECO:0000256" key="4">
    <source>
        <dbReference type="ARBA" id="ARBA00022519"/>
    </source>
</evidence>
<protein>
    <submittedName>
        <fullName evidence="8">ABC transporter permease</fullName>
    </submittedName>
</protein>
<evidence type="ECO:0000313" key="9">
    <source>
        <dbReference type="Proteomes" id="UP000286095"/>
    </source>
</evidence>
<proteinExistence type="predicted"/>
<dbReference type="RefSeq" id="WP_124134096.1">
    <property type="nucleotide sequence ID" value="NZ_QURW01000011.1"/>
</dbReference>
<dbReference type="AlphaFoldDB" id="A0A424Z098"/>
<dbReference type="PANTHER" id="PTHR43357">
    <property type="entry name" value="INNER MEMBRANE ABC TRANSPORTER PERMEASE PROTEIN YDCV"/>
    <property type="match status" value="1"/>
</dbReference>
<evidence type="ECO:0000256" key="2">
    <source>
        <dbReference type="ARBA" id="ARBA00022448"/>
    </source>
</evidence>
<dbReference type="Gene3D" id="1.10.3720.10">
    <property type="entry name" value="MetI-like"/>
    <property type="match status" value="1"/>
</dbReference>
<evidence type="ECO:0000256" key="3">
    <source>
        <dbReference type="ARBA" id="ARBA00022475"/>
    </source>
</evidence>
<keyword evidence="4" id="KW-0997">Cell inner membrane</keyword>
<organism evidence="8 9">
    <name type="scientific">Campylobacter hepaticus</name>
    <dbReference type="NCBI Taxonomy" id="1813019"/>
    <lineage>
        <taxon>Bacteria</taxon>
        <taxon>Pseudomonadati</taxon>
        <taxon>Campylobacterota</taxon>
        <taxon>Epsilonproteobacteria</taxon>
        <taxon>Campylobacterales</taxon>
        <taxon>Campylobacteraceae</taxon>
        <taxon>Campylobacter</taxon>
    </lineage>
</organism>
<dbReference type="InterPro" id="IPR000515">
    <property type="entry name" value="MetI-like"/>
</dbReference>
<name>A0A424Z098_9BACT</name>
<evidence type="ECO:0000256" key="5">
    <source>
        <dbReference type="ARBA" id="ARBA00022692"/>
    </source>
</evidence>
<dbReference type="GO" id="GO:0055085">
    <property type="term" value="P:transmembrane transport"/>
    <property type="evidence" value="ECO:0007669"/>
    <property type="project" value="InterPro"/>
</dbReference>
<dbReference type="EMBL" id="QURW01000011">
    <property type="protein sequence ID" value="RQD87224.1"/>
    <property type="molecule type" value="Genomic_DNA"/>
</dbReference>
<dbReference type="SUPFAM" id="SSF161098">
    <property type="entry name" value="MetI-like"/>
    <property type="match status" value="1"/>
</dbReference>
<evidence type="ECO:0000256" key="7">
    <source>
        <dbReference type="ARBA" id="ARBA00023136"/>
    </source>
</evidence>
<evidence type="ECO:0000313" key="8">
    <source>
        <dbReference type="EMBL" id="RQD87224.1"/>
    </source>
</evidence>
<keyword evidence="6" id="KW-1133">Transmembrane helix</keyword>